<sequence length="271" mass="28415">MTYSHQPAQGDTQPKGNLRLGNKVAFVTGGGSGIGAATAEYLAIQGAKVIICGRSEESLNRVVTRIQKIGGQAQAKVCDVSSEQAIVETLEGVASEHGQLDILVNNAMAFTWGAIEEMTTEDWHANFTTSVDGTFWATRSAMKLMKERGGSIINLSSICGELGTAYMSGYSASKAAVINFSRAAAVEGAPFGIRVNCVMPSVVETPATQGMLSDDEAKRKTERLIPMGRVGQPHELAAAIGFLASDESSYITGVNLPVDGGRAAALITALD</sequence>
<keyword evidence="4" id="KW-0614">Plasmid</keyword>
<dbReference type="PROSITE" id="PS00061">
    <property type="entry name" value="ADH_SHORT"/>
    <property type="match status" value="1"/>
</dbReference>
<organism evidence="4 5">
    <name type="scientific">Vibrio alfacsensis</name>
    <dbReference type="NCBI Taxonomy" id="1074311"/>
    <lineage>
        <taxon>Bacteria</taxon>
        <taxon>Pseudomonadati</taxon>
        <taxon>Pseudomonadota</taxon>
        <taxon>Gammaproteobacteria</taxon>
        <taxon>Vibrionales</taxon>
        <taxon>Vibrionaceae</taxon>
        <taxon>Vibrio</taxon>
    </lineage>
</organism>
<keyword evidence="2" id="KW-0560">Oxidoreductase</keyword>
<keyword evidence="5" id="KW-1185">Reference proteome</keyword>
<proteinExistence type="inferred from homology"/>
<evidence type="ECO:0000313" key="5">
    <source>
        <dbReference type="Proteomes" id="UP000262832"/>
    </source>
</evidence>
<dbReference type="InterPro" id="IPR002347">
    <property type="entry name" value="SDR_fam"/>
</dbReference>
<evidence type="ECO:0000256" key="1">
    <source>
        <dbReference type="ARBA" id="ARBA00006484"/>
    </source>
</evidence>
<protein>
    <submittedName>
        <fullName evidence="4">SDR family oxidoreductase</fullName>
    </submittedName>
</protein>
<dbReference type="Proteomes" id="UP000262832">
    <property type="component" value="Plasmid pVa1"/>
</dbReference>
<dbReference type="PANTHER" id="PTHR43639:SF9">
    <property type="entry name" value="BLL5898 PROTEIN"/>
    <property type="match status" value="1"/>
</dbReference>
<dbReference type="CDD" id="cd05233">
    <property type="entry name" value="SDR_c"/>
    <property type="match status" value="1"/>
</dbReference>
<dbReference type="PANTHER" id="PTHR43639">
    <property type="entry name" value="OXIDOREDUCTASE, SHORT-CHAIN DEHYDROGENASE/REDUCTASE FAMILY (AFU_ORTHOLOGUE AFUA_5G02870)"/>
    <property type="match status" value="1"/>
</dbReference>
<feature type="domain" description="Ketoreductase" evidence="3">
    <location>
        <begin position="23"/>
        <end position="196"/>
    </location>
</feature>
<name>A0ABN5PPX1_9VIBR</name>
<dbReference type="SUPFAM" id="SSF51735">
    <property type="entry name" value="NAD(P)-binding Rossmann-fold domains"/>
    <property type="match status" value="1"/>
</dbReference>
<dbReference type="EMBL" id="CP032095">
    <property type="protein sequence ID" value="AXY03791.1"/>
    <property type="molecule type" value="Genomic_DNA"/>
</dbReference>
<gene>
    <name evidence="4" type="ORF">D1115_23230</name>
</gene>
<evidence type="ECO:0000256" key="2">
    <source>
        <dbReference type="ARBA" id="ARBA00023002"/>
    </source>
</evidence>
<reference evidence="4 5" key="1">
    <citation type="submission" date="2018-08" db="EMBL/GenBank/DDBJ databases">
        <title>Genomic taxonomy of the Vibrionaceae family.</title>
        <authorList>
            <person name="Gomez-Gil B."/>
            <person name="Tanaka M."/>
            <person name="Sawabe T."/>
            <person name="Enciso-Ibarra K."/>
        </authorList>
    </citation>
    <scope>NUCLEOTIDE SEQUENCE [LARGE SCALE GENOMIC DNA]</scope>
    <source>
        <strain evidence="4 5">CAIM 1831</strain>
        <plasmid evidence="5">pva1</plasmid>
    </source>
</reference>
<dbReference type="PRINTS" id="PR00080">
    <property type="entry name" value="SDRFAMILY"/>
</dbReference>
<dbReference type="InterPro" id="IPR036291">
    <property type="entry name" value="NAD(P)-bd_dom_sf"/>
</dbReference>
<dbReference type="Gene3D" id="3.40.50.720">
    <property type="entry name" value="NAD(P)-binding Rossmann-like Domain"/>
    <property type="match status" value="1"/>
</dbReference>
<dbReference type="Pfam" id="PF13561">
    <property type="entry name" value="adh_short_C2"/>
    <property type="match status" value="1"/>
</dbReference>
<dbReference type="RefSeq" id="WP_128813663.1">
    <property type="nucleotide sequence ID" value="NZ_CP032095.1"/>
</dbReference>
<accession>A0ABN5PPX1</accession>
<dbReference type="InterPro" id="IPR057326">
    <property type="entry name" value="KR_dom"/>
</dbReference>
<dbReference type="NCBIfam" id="NF005559">
    <property type="entry name" value="PRK07231.1"/>
    <property type="match status" value="1"/>
</dbReference>
<geneLocation type="plasmid" evidence="5">
    <name>pva1</name>
</geneLocation>
<comment type="similarity">
    <text evidence="1">Belongs to the short-chain dehydrogenases/reductases (SDR) family.</text>
</comment>
<evidence type="ECO:0000259" key="3">
    <source>
        <dbReference type="SMART" id="SM00822"/>
    </source>
</evidence>
<evidence type="ECO:0000313" key="4">
    <source>
        <dbReference type="EMBL" id="AXY03791.1"/>
    </source>
</evidence>
<dbReference type="SMART" id="SM00822">
    <property type="entry name" value="PKS_KR"/>
    <property type="match status" value="1"/>
</dbReference>
<dbReference type="InterPro" id="IPR020904">
    <property type="entry name" value="Sc_DH/Rdtase_CS"/>
</dbReference>
<dbReference type="PRINTS" id="PR00081">
    <property type="entry name" value="GDHRDH"/>
</dbReference>